<evidence type="ECO:0000313" key="8">
    <source>
        <dbReference type="Proteomes" id="UP001500418"/>
    </source>
</evidence>
<dbReference type="Pfam" id="PF00694">
    <property type="entry name" value="Aconitase_C"/>
    <property type="match status" value="1"/>
</dbReference>
<organism evidence="7 8">
    <name type="scientific">Streptomyces rhizosphaericus</name>
    <dbReference type="NCBI Taxonomy" id="114699"/>
    <lineage>
        <taxon>Bacteria</taxon>
        <taxon>Bacillati</taxon>
        <taxon>Actinomycetota</taxon>
        <taxon>Actinomycetes</taxon>
        <taxon>Kitasatosporales</taxon>
        <taxon>Streptomycetaceae</taxon>
        <taxon>Streptomyces</taxon>
        <taxon>Streptomyces violaceusniger group</taxon>
    </lineage>
</organism>
<dbReference type="InterPro" id="IPR015928">
    <property type="entry name" value="Aconitase/3IPM_dehydase_swvl"/>
</dbReference>
<dbReference type="InterPro" id="IPR011827">
    <property type="entry name" value="LeuD_type2/HacB/DmdB"/>
</dbReference>
<gene>
    <name evidence="7" type="ORF">GCM10009575_083680</name>
</gene>
<proteinExistence type="inferred from homology"/>
<dbReference type="NCBIfam" id="TIGR02087">
    <property type="entry name" value="LEUD_arch"/>
    <property type="match status" value="1"/>
</dbReference>
<dbReference type="PANTHER" id="PTHR43345">
    <property type="entry name" value="3-ISOPROPYLMALATE DEHYDRATASE SMALL SUBUNIT 2-RELATED-RELATED"/>
    <property type="match status" value="1"/>
</dbReference>
<name>A0ABP4BUT3_9ACTN</name>
<dbReference type="PANTHER" id="PTHR43345:SF2">
    <property type="entry name" value="3-ISOPROPYLMALATE DEHYDRATASE SMALL SUBUNIT 1"/>
    <property type="match status" value="1"/>
</dbReference>
<dbReference type="SUPFAM" id="SSF52016">
    <property type="entry name" value="LeuD/IlvD-like"/>
    <property type="match status" value="1"/>
</dbReference>
<evidence type="ECO:0000256" key="5">
    <source>
        <dbReference type="ARBA" id="ARBA00033368"/>
    </source>
</evidence>
<feature type="domain" description="Aconitase A/isopropylmalate dehydratase small subunit swivel" evidence="6">
    <location>
        <begin position="50"/>
        <end position="103"/>
    </location>
</feature>
<accession>A0ABP4BUT3</accession>
<dbReference type="Gene3D" id="3.20.19.10">
    <property type="entry name" value="Aconitase, domain 4"/>
    <property type="match status" value="1"/>
</dbReference>
<evidence type="ECO:0000256" key="4">
    <source>
        <dbReference type="ARBA" id="ARBA00031631"/>
    </source>
</evidence>
<evidence type="ECO:0000259" key="6">
    <source>
        <dbReference type="Pfam" id="PF00694"/>
    </source>
</evidence>
<dbReference type="InterPro" id="IPR050075">
    <property type="entry name" value="LeuD"/>
</dbReference>
<dbReference type="EMBL" id="BAAAID010000089">
    <property type="protein sequence ID" value="GAA0955255.1"/>
    <property type="molecule type" value="Genomic_DNA"/>
</dbReference>
<reference evidence="8" key="1">
    <citation type="journal article" date="2019" name="Int. J. Syst. Evol. Microbiol.">
        <title>The Global Catalogue of Microorganisms (GCM) 10K type strain sequencing project: providing services to taxonomists for standard genome sequencing and annotation.</title>
        <authorList>
            <consortium name="The Broad Institute Genomics Platform"/>
            <consortium name="The Broad Institute Genome Sequencing Center for Infectious Disease"/>
            <person name="Wu L."/>
            <person name="Ma J."/>
        </authorList>
    </citation>
    <scope>NUCLEOTIDE SEQUENCE [LARGE SCALE GENOMIC DNA]</scope>
    <source>
        <strain evidence="8">JCM 11444</strain>
    </source>
</reference>
<evidence type="ECO:0000256" key="3">
    <source>
        <dbReference type="ARBA" id="ARBA00023239"/>
    </source>
</evidence>
<protein>
    <recommendedName>
        <fullName evidence="2">3-isopropylmalate dehydratase small subunit</fullName>
    </recommendedName>
    <alternativeName>
        <fullName evidence="4">Alpha-IPM isomerase</fullName>
    </alternativeName>
    <alternativeName>
        <fullName evidence="5">Isopropylmalate isomerase</fullName>
    </alternativeName>
</protein>
<keyword evidence="8" id="KW-1185">Reference proteome</keyword>
<evidence type="ECO:0000256" key="1">
    <source>
        <dbReference type="ARBA" id="ARBA00009869"/>
    </source>
</evidence>
<evidence type="ECO:0000256" key="2">
    <source>
        <dbReference type="ARBA" id="ARBA00017233"/>
    </source>
</evidence>
<sequence length="169" mass="17830">MSHTITGRTWVIGDSVDTDALYPGFAMRLPVPEAATHVLYDLRPGWSAQVRPGDILVAGRNFGIGSSRQVAALLRHLGITALVAEDFNSLFHRNAINHGLPAVTVPGVSNLVTEGDVITLDLEAGLLRNADTELAFSPVPPMMLEILDAGGLLPRLVAAGYLADPSGKG</sequence>
<evidence type="ECO:0000313" key="7">
    <source>
        <dbReference type="EMBL" id="GAA0955255.1"/>
    </source>
</evidence>
<keyword evidence="3" id="KW-0456">Lyase</keyword>
<dbReference type="Proteomes" id="UP001500418">
    <property type="component" value="Unassembled WGS sequence"/>
</dbReference>
<comment type="similarity">
    <text evidence="1">Belongs to the LeuD family. LeuD type 2 subfamily.</text>
</comment>
<comment type="caution">
    <text evidence="7">The sequence shown here is derived from an EMBL/GenBank/DDBJ whole genome shotgun (WGS) entry which is preliminary data.</text>
</comment>
<dbReference type="InterPro" id="IPR000573">
    <property type="entry name" value="AconitaseA/IPMdHydase_ssu_swvl"/>
</dbReference>